<dbReference type="Pfam" id="PF14032">
    <property type="entry name" value="PknH_C"/>
    <property type="match status" value="2"/>
</dbReference>
<evidence type="ECO:0000256" key="4">
    <source>
        <dbReference type="ARBA" id="ARBA00022527"/>
    </source>
</evidence>
<evidence type="ECO:0000256" key="2">
    <source>
        <dbReference type="ARBA" id="ARBA00012513"/>
    </source>
</evidence>
<dbReference type="SMART" id="SM00220">
    <property type="entry name" value="S_TKc"/>
    <property type="match status" value="1"/>
</dbReference>
<evidence type="ECO:0000256" key="3">
    <source>
        <dbReference type="ARBA" id="ARBA00022475"/>
    </source>
</evidence>
<keyword evidence="10" id="KW-0067">ATP-binding</keyword>
<dbReference type="Gene3D" id="3.30.200.20">
    <property type="entry name" value="Phosphorylase Kinase, domain 1"/>
    <property type="match status" value="1"/>
</dbReference>
<dbReference type="PANTHER" id="PTHR43289:SF6">
    <property type="entry name" value="SERINE_THREONINE-PROTEIN KINASE NEKL-3"/>
    <property type="match status" value="1"/>
</dbReference>
<evidence type="ECO:0000256" key="9">
    <source>
        <dbReference type="ARBA" id="ARBA00022777"/>
    </source>
</evidence>
<dbReference type="GO" id="GO:0005886">
    <property type="term" value="C:plasma membrane"/>
    <property type="evidence" value="ECO:0007669"/>
    <property type="project" value="UniProtKB-SubCell"/>
</dbReference>
<dbReference type="OrthoDB" id="5622056at2"/>
<evidence type="ECO:0000256" key="12">
    <source>
        <dbReference type="ARBA" id="ARBA00023136"/>
    </source>
</evidence>
<dbReference type="PROSITE" id="PS00108">
    <property type="entry name" value="PROTEIN_KINASE_ST"/>
    <property type="match status" value="1"/>
</dbReference>
<dbReference type="GO" id="GO:0005524">
    <property type="term" value="F:ATP binding"/>
    <property type="evidence" value="ECO:0007669"/>
    <property type="project" value="UniProtKB-KW"/>
</dbReference>
<dbReference type="eggNOG" id="COG0515">
    <property type="taxonomic scope" value="Bacteria"/>
</dbReference>
<name>K5BAS0_MYCHD</name>
<keyword evidence="12 16" id="KW-0472">Membrane</keyword>
<protein>
    <recommendedName>
        <fullName evidence="2">non-specific serine/threonine protein kinase</fullName>
        <ecNumber evidence="2">2.7.11.1</ecNumber>
    </recommendedName>
</protein>
<dbReference type="GO" id="GO:0045717">
    <property type="term" value="P:negative regulation of fatty acid biosynthetic process"/>
    <property type="evidence" value="ECO:0007669"/>
    <property type="project" value="UniProtKB-ARBA"/>
</dbReference>
<dbReference type="RefSeq" id="WP_005629727.1">
    <property type="nucleotide sequence ID" value="NZ_AMRA01000095.1"/>
</dbReference>
<evidence type="ECO:0000256" key="5">
    <source>
        <dbReference type="ARBA" id="ARBA00022553"/>
    </source>
</evidence>
<evidence type="ECO:0000256" key="10">
    <source>
        <dbReference type="ARBA" id="ARBA00022840"/>
    </source>
</evidence>
<dbReference type="InterPro" id="IPR000719">
    <property type="entry name" value="Prot_kinase_dom"/>
</dbReference>
<evidence type="ECO:0000256" key="15">
    <source>
        <dbReference type="SAM" id="MobiDB-lite"/>
    </source>
</evidence>
<dbReference type="EMBL" id="AMRA01000095">
    <property type="protein sequence ID" value="EKF22725.1"/>
    <property type="molecule type" value="Genomic_DNA"/>
</dbReference>
<dbReference type="FunFam" id="1.10.510.10:FF:000021">
    <property type="entry name" value="Serine/threonine protein kinase"/>
    <property type="match status" value="1"/>
</dbReference>
<dbReference type="PROSITE" id="PS50011">
    <property type="entry name" value="PROTEIN_KINASE_DOM"/>
    <property type="match status" value="1"/>
</dbReference>
<comment type="catalytic activity">
    <reaction evidence="14">
        <text>L-seryl-[protein] + ATP = O-phospho-L-seryl-[protein] + ADP + H(+)</text>
        <dbReference type="Rhea" id="RHEA:17989"/>
        <dbReference type="Rhea" id="RHEA-COMP:9863"/>
        <dbReference type="Rhea" id="RHEA-COMP:11604"/>
        <dbReference type="ChEBI" id="CHEBI:15378"/>
        <dbReference type="ChEBI" id="CHEBI:29999"/>
        <dbReference type="ChEBI" id="CHEBI:30616"/>
        <dbReference type="ChEBI" id="CHEBI:83421"/>
        <dbReference type="ChEBI" id="CHEBI:456216"/>
        <dbReference type="EC" id="2.7.11.1"/>
    </reaction>
</comment>
<accession>K5BAS0</accession>
<dbReference type="PANTHER" id="PTHR43289">
    <property type="entry name" value="MITOGEN-ACTIVATED PROTEIN KINASE KINASE KINASE 20-RELATED"/>
    <property type="match status" value="1"/>
</dbReference>
<dbReference type="GO" id="GO:0004674">
    <property type="term" value="F:protein serine/threonine kinase activity"/>
    <property type="evidence" value="ECO:0007669"/>
    <property type="project" value="UniProtKB-KW"/>
</dbReference>
<dbReference type="EC" id="2.7.11.1" evidence="2"/>
<dbReference type="PATRIC" id="fig|1122247.3.peg.3324"/>
<feature type="transmembrane region" description="Helical" evidence="16">
    <location>
        <begin position="359"/>
        <end position="380"/>
    </location>
</feature>
<dbReference type="CDD" id="cd14014">
    <property type="entry name" value="STKc_PknB_like"/>
    <property type="match status" value="1"/>
</dbReference>
<keyword evidence="8" id="KW-0547">Nucleotide-binding</keyword>
<dbReference type="STRING" id="1122247.GCA_000379865_04136"/>
<comment type="subcellular location">
    <subcellularLocation>
        <location evidence="1">Cell membrane</location>
        <topology evidence="1">Single-pass membrane protein</topology>
    </subcellularLocation>
</comment>
<comment type="caution">
    <text evidence="18">The sequence shown here is derived from an EMBL/GenBank/DDBJ whole genome shotgun (WGS) entry which is preliminary data.</text>
</comment>
<evidence type="ECO:0000256" key="8">
    <source>
        <dbReference type="ARBA" id="ARBA00022741"/>
    </source>
</evidence>
<dbReference type="SUPFAM" id="SSF56112">
    <property type="entry name" value="Protein kinase-like (PK-like)"/>
    <property type="match status" value="1"/>
</dbReference>
<evidence type="ECO:0000256" key="13">
    <source>
        <dbReference type="ARBA" id="ARBA00047899"/>
    </source>
</evidence>
<dbReference type="Pfam" id="PF00069">
    <property type="entry name" value="Pkinase"/>
    <property type="match status" value="1"/>
</dbReference>
<dbReference type="Gene3D" id="1.10.510.10">
    <property type="entry name" value="Transferase(Phosphotransferase) domain 1"/>
    <property type="match status" value="1"/>
</dbReference>
<keyword evidence="9 18" id="KW-0418">Kinase</keyword>
<gene>
    <name evidence="18" type="ORF">C731_3468</name>
</gene>
<feature type="domain" description="Protein kinase" evidence="17">
    <location>
        <begin position="11"/>
        <end position="274"/>
    </location>
</feature>
<evidence type="ECO:0000313" key="18">
    <source>
        <dbReference type="EMBL" id="EKF22725.1"/>
    </source>
</evidence>
<evidence type="ECO:0000313" key="19">
    <source>
        <dbReference type="Proteomes" id="UP000006265"/>
    </source>
</evidence>
<evidence type="ECO:0000259" key="17">
    <source>
        <dbReference type="PROSITE" id="PS50011"/>
    </source>
</evidence>
<dbReference type="Gene3D" id="3.40.1000.70">
    <property type="entry name" value="PknH-like extracellular domain"/>
    <property type="match status" value="2"/>
</dbReference>
<keyword evidence="5" id="KW-0597">Phosphoprotein</keyword>
<evidence type="ECO:0000256" key="1">
    <source>
        <dbReference type="ARBA" id="ARBA00004162"/>
    </source>
</evidence>
<organism evidence="18 19">
    <name type="scientific">Mycolicibacterium hassiacum (strain DSM 44199 / CIP 105218 / JCM 12690 / 3849)</name>
    <name type="common">Mycobacterium hassiacum</name>
    <dbReference type="NCBI Taxonomy" id="1122247"/>
    <lineage>
        <taxon>Bacteria</taxon>
        <taxon>Bacillati</taxon>
        <taxon>Actinomycetota</taxon>
        <taxon>Actinomycetes</taxon>
        <taxon>Mycobacteriales</taxon>
        <taxon>Mycobacteriaceae</taxon>
        <taxon>Mycolicibacterium</taxon>
    </lineage>
</organism>
<comment type="catalytic activity">
    <reaction evidence="13">
        <text>L-threonyl-[protein] + ATP = O-phospho-L-threonyl-[protein] + ADP + H(+)</text>
        <dbReference type="Rhea" id="RHEA:46608"/>
        <dbReference type="Rhea" id="RHEA-COMP:11060"/>
        <dbReference type="Rhea" id="RHEA-COMP:11605"/>
        <dbReference type="ChEBI" id="CHEBI:15378"/>
        <dbReference type="ChEBI" id="CHEBI:30013"/>
        <dbReference type="ChEBI" id="CHEBI:30616"/>
        <dbReference type="ChEBI" id="CHEBI:61977"/>
        <dbReference type="ChEBI" id="CHEBI:456216"/>
        <dbReference type="EC" id="2.7.11.1"/>
    </reaction>
</comment>
<dbReference type="AlphaFoldDB" id="K5BAS0"/>
<evidence type="ECO:0000256" key="16">
    <source>
        <dbReference type="SAM" id="Phobius"/>
    </source>
</evidence>
<evidence type="ECO:0000256" key="11">
    <source>
        <dbReference type="ARBA" id="ARBA00022989"/>
    </source>
</evidence>
<reference evidence="18 19" key="1">
    <citation type="journal article" date="2012" name="J. Bacteriol.">
        <title>Genome sequence of Mycobacterium hassiacum DSM 44199, a rare source of heat-stable mycobacterial proteins.</title>
        <authorList>
            <person name="Tiago I."/>
            <person name="Maranha A."/>
            <person name="Mendes V."/>
            <person name="Alarico S."/>
            <person name="Moynihan P.J."/>
            <person name="Clarke A.J."/>
            <person name="Macedo-Ribeiro S."/>
            <person name="Pereira P.J."/>
            <person name="Empadinhas N."/>
        </authorList>
    </citation>
    <scope>NUCLEOTIDE SEQUENCE [LARGE SCALE GENOMIC DNA]</scope>
    <source>
        <strain evidence="19">DSM 44199 / CIP 105218 / JCM 12690 / 3849</strain>
    </source>
</reference>
<dbReference type="InterPro" id="IPR008271">
    <property type="entry name" value="Ser/Thr_kinase_AS"/>
</dbReference>
<proteinExistence type="predicted"/>
<feature type="region of interest" description="Disordered" evidence="15">
    <location>
        <begin position="281"/>
        <end position="352"/>
    </location>
</feature>
<dbReference type="InterPro" id="IPR038232">
    <property type="entry name" value="PknH-like_Extracell_sf"/>
</dbReference>
<keyword evidence="7 16" id="KW-0812">Transmembrane</keyword>
<feature type="compositionally biased region" description="Pro residues" evidence="15">
    <location>
        <begin position="339"/>
        <end position="348"/>
    </location>
</feature>
<dbReference type="InterPro" id="IPR011009">
    <property type="entry name" value="Kinase-like_dom_sf"/>
</dbReference>
<evidence type="ECO:0000256" key="14">
    <source>
        <dbReference type="ARBA" id="ARBA00048679"/>
    </source>
</evidence>
<keyword evidence="19" id="KW-1185">Reference proteome</keyword>
<dbReference type="FunFam" id="3.30.200.20:FF:000035">
    <property type="entry name" value="Serine/threonine protein kinase Stk1"/>
    <property type="match status" value="1"/>
</dbReference>
<keyword evidence="11 16" id="KW-1133">Transmembrane helix</keyword>
<evidence type="ECO:0000256" key="7">
    <source>
        <dbReference type="ARBA" id="ARBA00022692"/>
    </source>
</evidence>
<keyword evidence="6 18" id="KW-0808">Transferase</keyword>
<sequence>MTETNDFIGEYRVIRKLGSGGMGEVFLVQHPRLPRRDALKLLDAGVSRDQEFRIRFNREADILAQLRHPNIITVYDRGEFNGRLWLAMEFVDGSDVANLIRTRGAQPVDLVLDVVAGAGAALDYAYAEHRITHRDIKPANILLAFRDGWVSAVKLADFGIAKTVGETTSLTHTGITVGTVTYISPESATGGNVDNRSDLYSLAVAAFEMLTGKPPYTAESMPALMMAHVSQPVPPISSRNPSLPRHLDAVFARALAKDPNARFATCGEFVEALRAAAAAHRPSAGPPPRYPVAAPSPSWSTPRPAPYATTPNPSPAVRPAAGNQPPNRVTRPPAAQAGPPQPPQPVTPQPRRRRMKRNILVAGGVAAALAVIVPTAIVLGSGSDPSSKGSPVDIDHLLLGPAELNNLFGRDDLVMTAHNDKPESDERADAVKTLPSSCQYAGDIDRKTLTSDDVRQVREIAVSPPVDKWIQGYVQFAAEMSSEDTAREAFNQQVETWRACADRNLTRQEGDGSTYSARFSDRVVNDDVVSVKRTIRELPQGHSCQFVLRRKLNYLLYTAACDYDVTDQAMTISERLAERVTSSAPGPSSEALPTLESYLLDERQISDMVGHQLVPAEPPERRLLPPFDAELAVVPTDCTTAGTPASSVTYANVPWLEAVSASMKLAVDRPGSPVWVTQVIVLTPSKESAADLLAQTTRDWRQCAGQTYRYRDSENAFTVTDVKTPTRDMLIARAFQTNVPTFERLHSLAVHGPYLVEVWIAGETKADIQAITERLVDRLPTA</sequence>
<keyword evidence="3" id="KW-1003">Cell membrane</keyword>
<keyword evidence="4" id="KW-0723">Serine/threonine-protein kinase</keyword>
<evidence type="ECO:0000256" key="6">
    <source>
        <dbReference type="ARBA" id="ARBA00022679"/>
    </source>
</evidence>
<dbReference type="InterPro" id="IPR026954">
    <property type="entry name" value="PknH-like_Extracell"/>
</dbReference>
<dbReference type="Proteomes" id="UP000006265">
    <property type="component" value="Unassembled WGS sequence"/>
</dbReference>